<sequence length="711" mass="77526">MVPQAPSHSENDSQSMLSQTLHLIASAFRCLPSSWRLSCLLGLVLIGCLFCGSTNAGISGENIIVVVNANSQDSLTLANHYVNLREIPPANIVLLEDVPGGLRVSLNDFREKILRPVLNELNRRKLAANAQVIAYSAGFPTAVDIREHTKQLTDENQKKYQRPVASINSMTFFYRWVLSDSPDYLGWGSNFYARGRFERHFANPFAGETGEEFKAAETATNDATTADEWTQAAELWSNIADDYPTLHPLNIRAAKAFANAGDMDAALERFTLAAASGWSNRRYVKESESLQKLASTEGFDAVVDQLQDVPMKNQGPVPFSASVGWTSTGHMIPSAKGGMPYMLSCVLGVVHERGSTLQQAIDVLKRARRADRSYPDGTVAFAKTSDVRVTTREPLYADGLAWLMSRDRDVEIFSSKLPTSNKRYIGLMLGAASFDAKNQPWSMNPGAIAENLTSLGAAFETNSQTKLTELLHAGAAISSGAVAEPYSLIPKFPTPMMHAYYAEGVSAIEAFYLTTTSPYQLLIVGDPACQPFAKAPIDFVRMEVGEPMGDKVPVNFFWQALPGNENTSPTAAIELYLQDKRIAVSRPAKKIEVKLPKNLEGALRCRAVLIGRHTTQPRITITDTLVLGNPNILPTIDVLSTDGETLRIKLACPDAERIELKHLGRVVAETSGTSGTVSLTPDQIGRGPIELEATGHIGEQGIPGKLKLIEF</sequence>
<dbReference type="PATRIC" id="fig|993517.3.peg.3312"/>
<accession>K5D4K3</accession>
<proteinExistence type="predicted"/>
<gene>
    <name evidence="1" type="ORF">RBSH_03055</name>
</gene>
<dbReference type="Proteomes" id="UP000007993">
    <property type="component" value="Unassembled WGS sequence"/>
</dbReference>
<dbReference type="AlphaFoldDB" id="K5D4K3"/>
<comment type="caution">
    <text evidence="1">The sequence shown here is derived from an EMBL/GenBank/DDBJ whole genome shotgun (WGS) entry which is preliminary data.</text>
</comment>
<organism evidence="1 2">
    <name type="scientific">Rhodopirellula baltica SH28</name>
    <dbReference type="NCBI Taxonomy" id="993517"/>
    <lineage>
        <taxon>Bacteria</taxon>
        <taxon>Pseudomonadati</taxon>
        <taxon>Planctomycetota</taxon>
        <taxon>Planctomycetia</taxon>
        <taxon>Pirellulales</taxon>
        <taxon>Pirellulaceae</taxon>
        <taxon>Rhodopirellula</taxon>
    </lineage>
</organism>
<dbReference type="EMBL" id="AMCW01000089">
    <property type="protein sequence ID" value="EKK01602.1"/>
    <property type="molecule type" value="Genomic_DNA"/>
</dbReference>
<reference evidence="1 2" key="1">
    <citation type="journal article" date="2013" name="Mar. Genomics">
        <title>Expression of sulfatases in Rhodopirellula baltica and the diversity of sulfatases in the genus Rhodopirellula.</title>
        <authorList>
            <person name="Wegner C.E."/>
            <person name="Richter-Heitmann T."/>
            <person name="Klindworth A."/>
            <person name="Klockow C."/>
            <person name="Richter M."/>
            <person name="Achstetter T."/>
            <person name="Glockner F.O."/>
            <person name="Harder J."/>
        </authorList>
    </citation>
    <scope>NUCLEOTIDE SEQUENCE [LARGE SCALE GENOMIC DNA]</scope>
    <source>
        <strain evidence="1 2">SH28</strain>
    </source>
</reference>
<evidence type="ECO:0000313" key="2">
    <source>
        <dbReference type="Proteomes" id="UP000007993"/>
    </source>
</evidence>
<name>K5D4K3_RHOBT</name>
<evidence type="ECO:0000313" key="1">
    <source>
        <dbReference type="EMBL" id="EKK01602.1"/>
    </source>
</evidence>
<protein>
    <submittedName>
        <fullName evidence="1">Uncharacterized protein</fullName>
    </submittedName>
</protein>